<dbReference type="Proteomes" id="UP001500547">
    <property type="component" value="Unassembled WGS sequence"/>
</dbReference>
<dbReference type="InterPro" id="IPR027417">
    <property type="entry name" value="P-loop_NTPase"/>
</dbReference>
<feature type="domain" description="Helicase ATP-binding" evidence="9">
    <location>
        <begin position="71"/>
        <end position="248"/>
    </location>
</feature>
<evidence type="ECO:0000256" key="1">
    <source>
        <dbReference type="ARBA" id="ARBA00022741"/>
    </source>
</evidence>
<evidence type="ECO:0000256" key="8">
    <source>
        <dbReference type="SAM" id="MobiDB-lite"/>
    </source>
</evidence>
<dbReference type="CDD" id="cd18787">
    <property type="entry name" value="SF2_C_DEAD"/>
    <property type="match status" value="1"/>
</dbReference>
<feature type="compositionally biased region" description="Basic and acidic residues" evidence="8">
    <location>
        <begin position="424"/>
        <end position="543"/>
    </location>
</feature>
<dbReference type="PANTHER" id="PTHR47959:SF17">
    <property type="entry name" value="ATP-DEPENDENT RNA HELICASE DEAD BOX FAMILY"/>
    <property type="match status" value="1"/>
</dbReference>
<accession>A0ABP9R8E0</accession>
<dbReference type="SMART" id="SM00490">
    <property type="entry name" value="HELICc"/>
    <property type="match status" value="1"/>
</dbReference>
<evidence type="ECO:0000259" key="9">
    <source>
        <dbReference type="PROSITE" id="PS51192"/>
    </source>
</evidence>
<dbReference type="EMBL" id="BAABLD010000027">
    <property type="protein sequence ID" value="GAA5173040.1"/>
    <property type="molecule type" value="Genomic_DNA"/>
</dbReference>
<keyword evidence="3 7" id="KW-0347">Helicase</keyword>
<dbReference type="GO" id="GO:0004386">
    <property type="term" value="F:helicase activity"/>
    <property type="evidence" value="ECO:0007669"/>
    <property type="project" value="UniProtKB-KW"/>
</dbReference>
<dbReference type="SMART" id="SM00487">
    <property type="entry name" value="DEXDc"/>
    <property type="match status" value="1"/>
</dbReference>
<keyword evidence="1 7" id="KW-0547">Nucleotide-binding</keyword>
<dbReference type="SUPFAM" id="SSF52540">
    <property type="entry name" value="P-loop containing nucleoside triphosphate hydrolases"/>
    <property type="match status" value="1"/>
</dbReference>
<evidence type="ECO:0000256" key="6">
    <source>
        <dbReference type="PROSITE-ProRule" id="PRU00552"/>
    </source>
</evidence>
<dbReference type="CDD" id="cd00268">
    <property type="entry name" value="DEADc"/>
    <property type="match status" value="1"/>
</dbReference>
<evidence type="ECO:0000259" key="11">
    <source>
        <dbReference type="PROSITE" id="PS51195"/>
    </source>
</evidence>
<feature type="region of interest" description="Disordered" evidence="8">
    <location>
        <begin position="411"/>
        <end position="671"/>
    </location>
</feature>
<dbReference type="InterPro" id="IPR001650">
    <property type="entry name" value="Helicase_C-like"/>
</dbReference>
<evidence type="ECO:0000256" key="2">
    <source>
        <dbReference type="ARBA" id="ARBA00022801"/>
    </source>
</evidence>
<sequence length="671" mass="73538">MSNTEASINNEPQTSAIDAIAAFAAQTAAPEAAPEAAAVSGFAAFNLAPQLMRAIEGLGFTQPTPVQAEAIPAAMKGGDWMVSSQTGSGKTAAFLIPALNVLMGAEHSQLNAFLGPRVLVLCPTRELAQQVAQDAIDLVRHARGIRIATVVGGMPFGKQIQSLKGASVVIATPGRLLDLANRRVLRMDHTAALIVDEADRMLDLGFAEDLEAIHKLCEGRSQTMMFSATFAPRIMQLAARLMDEPGRLELASAQDKHADIAQTLHWVDGFAHKRKLLDHWLRDASIDQAIIFTSTQADADTLADELEAEGHSAAALHGAMPQAVRNRRLKSLRDGRIRVLVATDVAARGIDVPTISHVINYGLPMKAEDYVHRIGRTGRAGRSGTAVTLAEYRDRPKIMAIERYTQQRFNPSVIAGLEPTPRAPRGERPQRSFGDKPRSFGDRPRFGNSDGPRREFSDRPRREFSDRPARDFGDRPQRDFADRPPRSFGDAPRRFEERPRTDGERPRFDNDRPRREFNAEDSRPRRSEGDSRPPRRFDSEAPRRPFGGDGDSRPRFQPRGEGSADTPRRSFGDAPRRDFGDRQRPQGGFNDSRPRPAGGGDSRPARSFGDSRPQRDFSGDSRPARSVADSRPQGGYSAGSADSRPRPAGGGLGGGDSRPAPRKQFARRDDR</sequence>
<dbReference type="PROSITE" id="PS51194">
    <property type="entry name" value="HELICASE_CTER"/>
    <property type="match status" value="1"/>
</dbReference>
<dbReference type="InterPro" id="IPR014014">
    <property type="entry name" value="RNA_helicase_DEAD_Q_motif"/>
</dbReference>
<evidence type="ECO:0000256" key="7">
    <source>
        <dbReference type="RuleBase" id="RU000492"/>
    </source>
</evidence>
<name>A0ABP9R8E0_9RHOO</name>
<feature type="domain" description="DEAD-box RNA helicase Q" evidence="11">
    <location>
        <begin position="40"/>
        <end position="68"/>
    </location>
</feature>
<dbReference type="PANTHER" id="PTHR47959">
    <property type="entry name" value="ATP-DEPENDENT RNA HELICASE RHLE-RELATED"/>
    <property type="match status" value="1"/>
</dbReference>
<dbReference type="RefSeq" id="WP_345534926.1">
    <property type="nucleotide sequence ID" value="NZ_BAABLD010000027.1"/>
</dbReference>
<keyword evidence="2 7" id="KW-0378">Hydrolase</keyword>
<dbReference type="InterPro" id="IPR050079">
    <property type="entry name" value="DEAD_box_RNA_helicase"/>
</dbReference>
<feature type="compositionally biased region" description="Basic and acidic residues" evidence="8">
    <location>
        <begin position="566"/>
        <end position="584"/>
    </location>
</feature>
<dbReference type="PROSITE" id="PS51195">
    <property type="entry name" value="Q_MOTIF"/>
    <property type="match status" value="1"/>
</dbReference>
<dbReference type="Pfam" id="PF00271">
    <property type="entry name" value="Helicase_C"/>
    <property type="match status" value="1"/>
</dbReference>
<evidence type="ECO:0000313" key="13">
    <source>
        <dbReference type="Proteomes" id="UP001500547"/>
    </source>
</evidence>
<gene>
    <name evidence="12" type="ORF">GCM10025770_39870</name>
</gene>
<dbReference type="InterPro" id="IPR000629">
    <property type="entry name" value="RNA-helicase_DEAD-box_CS"/>
</dbReference>
<dbReference type="InterPro" id="IPR011545">
    <property type="entry name" value="DEAD/DEAH_box_helicase_dom"/>
</dbReference>
<feature type="short sequence motif" description="Q motif" evidence="6">
    <location>
        <begin position="40"/>
        <end position="68"/>
    </location>
</feature>
<evidence type="ECO:0000313" key="12">
    <source>
        <dbReference type="EMBL" id="GAA5173040.1"/>
    </source>
</evidence>
<organism evidence="12 13">
    <name type="scientific">Viridibacterium curvum</name>
    <dbReference type="NCBI Taxonomy" id="1101404"/>
    <lineage>
        <taxon>Bacteria</taxon>
        <taxon>Pseudomonadati</taxon>
        <taxon>Pseudomonadota</taxon>
        <taxon>Betaproteobacteria</taxon>
        <taxon>Rhodocyclales</taxon>
        <taxon>Rhodocyclaceae</taxon>
        <taxon>Viridibacterium</taxon>
    </lineage>
</organism>
<dbReference type="InterPro" id="IPR014001">
    <property type="entry name" value="Helicase_ATP-bd"/>
</dbReference>
<protein>
    <submittedName>
        <fullName evidence="12">DEAD/DEAH box helicase</fullName>
    </submittedName>
</protein>
<comment type="similarity">
    <text evidence="5 7">Belongs to the DEAD box helicase family.</text>
</comment>
<dbReference type="Gene3D" id="3.40.50.300">
    <property type="entry name" value="P-loop containing nucleotide triphosphate hydrolases"/>
    <property type="match status" value="2"/>
</dbReference>
<evidence type="ECO:0000256" key="4">
    <source>
        <dbReference type="ARBA" id="ARBA00022840"/>
    </source>
</evidence>
<keyword evidence="4 7" id="KW-0067">ATP-binding</keyword>
<feature type="compositionally biased region" description="Basic and acidic residues" evidence="8">
    <location>
        <begin position="612"/>
        <end position="623"/>
    </location>
</feature>
<evidence type="ECO:0000256" key="5">
    <source>
        <dbReference type="ARBA" id="ARBA00038437"/>
    </source>
</evidence>
<dbReference type="PROSITE" id="PS00039">
    <property type="entry name" value="DEAD_ATP_HELICASE"/>
    <property type="match status" value="1"/>
</dbReference>
<reference evidence="13" key="1">
    <citation type="journal article" date="2019" name="Int. J. Syst. Evol. Microbiol.">
        <title>The Global Catalogue of Microorganisms (GCM) 10K type strain sequencing project: providing services to taxonomists for standard genome sequencing and annotation.</title>
        <authorList>
            <consortium name="The Broad Institute Genomics Platform"/>
            <consortium name="The Broad Institute Genome Sequencing Center for Infectious Disease"/>
            <person name="Wu L."/>
            <person name="Ma J."/>
        </authorList>
    </citation>
    <scope>NUCLEOTIDE SEQUENCE [LARGE SCALE GENOMIC DNA]</scope>
    <source>
        <strain evidence="13">JCM 18715</strain>
    </source>
</reference>
<dbReference type="PROSITE" id="PS51192">
    <property type="entry name" value="HELICASE_ATP_BIND_1"/>
    <property type="match status" value="1"/>
</dbReference>
<evidence type="ECO:0000256" key="3">
    <source>
        <dbReference type="ARBA" id="ARBA00022806"/>
    </source>
</evidence>
<dbReference type="InterPro" id="IPR044742">
    <property type="entry name" value="DEAD/DEAH_RhlB"/>
</dbReference>
<keyword evidence="13" id="KW-1185">Reference proteome</keyword>
<feature type="domain" description="Helicase C-terminal" evidence="10">
    <location>
        <begin position="276"/>
        <end position="425"/>
    </location>
</feature>
<dbReference type="Pfam" id="PF00270">
    <property type="entry name" value="DEAD"/>
    <property type="match status" value="1"/>
</dbReference>
<comment type="caution">
    <text evidence="12">The sequence shown here is derived from an EMBL/GenBank/DDBJ whole genome shotgun (WGS) entry which is preliminary data.</text>
</comment>
<evidence type="ECO:0000259" key="10">
    <source>
        <dbReference type="PROSITE" id="PS51194"/>
    </source>
</evidence>
<proteinExistence type="inferred from homology"/>